<protein>
    <submittedName>
        <fullName evidence="2">Uncharacterized protein</fullName>
    </submittedName>
</protein>
<comment type="caution">
    <text evidence="2">The sequence shown here is derived from an EMBL/GenBank/DDBJ whole genome shotgun (WGS) entry which is preliminary data.</text>
</comment>
<dbReference type="Proteomes" id="UP000835052">
    <property type="component" value="Unassembled WGS sequence"/>
</dbReference>
<evidence type="ECO:0000313" key="3">
    <source>
        <dbReference type="Proteomes" id="UP000835052"/>
    </source>
</evidence>
<name>A0A8S1GNP0_9PELO</name>
<gene>
    <name evidence="2" type="ORF">CAUJ_LOCUS1144</name>
</gene>
<dbReference type="EMBL" id="CAJGYM010000002">
    <property type="protein sequence ID" value="CAD6185225.1"/>
    <property type="molecule type" value="Genomic_DNA"/>
</dbReference>
<organism evidence="2 3">
    <name type="scientific">Caenorhabditis auriculariae</name>
    <dbReference type="NCBI Taxonomy" id="2777116"/>
    <lineage>
        <taxon>Eukaryota</taxon>
        <taxon>Metazoa</taxon>
        <taxon>Ecdysozoa</taxon>
        <taxon>Nematoda</taxon>
        <taxon>Chromadorea</taxon>
        <taxon>Rhabditida</taxon>
        <taxon>Rhabditina</taxon>
        <taxon>Rhabditomorpha</taxon>
        <taxon>Rhabditoidea</taxon>
        <taxon>Rhabditidae</taxon>
        <taxon>Peloderinae</taxon>
        <taxon>Caenorhabditis</taxon>
    </lineage>
</organism>
<dbReference type="AlphaFoldDB" id="A0A8S1GNP0"/>
<feature type="region of interest" description="Disordered" evidence="1">
    <location>
        <begin position="40"/>
        <end position="66"/>
    </location>
</feature>
<keyword evidence="3" id="KW-1185">Reference proteome</keyword>
<accession>A0A8S1GNP0</accession>
<dbReference type="OrthoDB" id="5856812at2759"/>
<reference evidence="2" key="1">
    <citation type="submission" date="2020-10" db="EMBL/GenBank/DDBJ databases">
        <authorList>
            <person name="Kikuchi T."/>
        </authorList>
    </citation>
    <scope>NUCLEOTIDE SEQUENCE</scope>
    <source>
        <strain evidence="2">NKZ352</strain>
    </source>
</reference>
<evidence type="ECO:0000256" key="1">
    <source>
        <dbReference type="SAM" id="MobiDB-lite"/>
    </source>
</evidence>
<proteinExistence type="predicted"/>
<sequence length="66" mass="7474">MVVPSPYRTAIIDCVKSGMTNSEIVKKLKVSRFLMTSKEGDFQSPSRLQKPSKPFERKSDALRKEA</sequence>
<evidence type="ECO:0000313" key="2">
    <source>
        <dbReference type="EMBL" id="CAD6185225.1"/>
    </source>
</evidence>
<feature type="compositionally biased region" description="Basic and acidic residues" evidence="1">
    <location>
        <begin position="53"/>
        <end position="66"/>
    </location>
</feature>